<feature type="transmembrane region" description="Helical" evidence="1">
    <location>
        <begin position="71"/>
        <end position="89"/>
    </location>
</feature>
<keyword evidence="1" id="KW-1133">Transmembrane helix</keyword>
<evidence type="ECO:0008006" key="4">
    <source>
        <dbReference type="Google" id="ProtNLM"/>
    </source>
</evidence>
<reference evidence="2 3" key="1">
    <citation type="submission" date="2019-04" db="EMBL/GenBank/DDBJ databases">
        <title>Shimia ponticola sp. nov., isolated from seawater.</title>
        <authorList>
            <person name="Kim Y.-O."/>
            <person name="Yoon J.-H."/>
        </authorList>
    </citation>
    <scope>NUCLEOTIDE SEQUENCE [LARGE SCALE GENOMIC DNA]</scope>
    <source>
        <strain evidence="2 3">MYP11</strain>
    </source>
</reference>
<organism evidence="2 3">
    <name type="scientific">Aliishimia ponticola</name>
    <dbReference type="NCBI Taxonomy" id="2499833"/>
    <lineage>
        <taxon>Bacteria</taxon>
        <taxon>Pseudomonadati</taxon>
        <taxon>Pseudomonadota</taxon>
        <taxon>Alphaproteobacteria</taxon>
        <taxon>Rhodobacterales</taxon>
        <taxon>Paracoccaceae</taxon>
        <taxon>Aliishimia</taxon>
    </lineage>
</organism>
<dbReference type="RefSeq" id="WP_136462752.1">
    <property type="nucleotide sequence ID" value="NZ_SRKY01000002.1"/>
</dbReference>
<evidence type="ECO:0000313" key="2">
    <source>
        <dbReference type="EMBL" id="THH37152.1"/>
    </source>
</evidence>
<evidence type="ECO:0000256" key="1">
    <source>
        <dbReference type="SAM" id="Phobius"/>
    </source>
</evidence>
<proteinExistence type="predicted"/>
<sequence>MGRFFILSLVVAILCLAAFRFLVPGLTAVETLPFDLRFGGYDLTSTQDYLRDLDARGQTGAYLTFYRWIDTVFPVAVFGVVASAIWGLWWRPAPAIAVLGILVSAGYVVADYVENASVAALLRTGADGVTADAVLIASSATQGKWVALLAAAMLAVLGLLVTLVRGRD</sequence>
<keyword evidence="1" id="KW-0812">Transmembrane</keyword>
<accession>A0A4S4NCJ7</accession>
<keyword evidence="1" id="KW-0472">Membrane</keyword>
<feature type="transmembrane region" description="Helical" evidence="1">
    <location>
        <begin position="145"/>
        <end position="164"/>
    </location>
</feature>
<feature type="transmembrane region" description="Helical" evidence="1">
    <location>
        <begin position="96"/>
        <end position="113"/>
    </location>
</feature>
<gene>
    <name evidence="2" type="ORF">E4Z66_09495</name>
</gene>
<dbReference type="Proteomes" id="UP000306602">
    <property type="component" value="Unassembled WGS sequence"/>
</dbReference>
<dbReference type="AlphaFoldDB" id="A0A4S4NCJ7"/>
<name>A0A4S4NCJ7_9RHOB</name>
<protein>
    <recommendedName>
        <fullName evidence="4">DUF1772 domain-containing protein</fullName>
    </recommendedName>
</protein>
<evidence type="ECO:0000313" key="3">
    <source>
        <dbReference type="Proteomes" id="UP000306602"/>
    </source>
</evidence>
<keyword evidence="3" id="KW-1185">Reference proteome</keyword>
<dbReference type="EMBL" id="SRKY01000002">
    <property type="protein sequence ID" value="THH37152.1"/>
    <property type="molecule type" value="Genomic_DNA"/>
</dbReference>
<comment type="caution">
    <text evidence="2">The sequence shown here is derived from an EMBL/GenBank/DDBJ whole genome shotgun (WGS) entry which is preliminary data.</text>
</comment>
<dbReference type="OrthoDB" id="5198105at2"/>